<sequence>MKRNLVSGYIKMPFTYEVDSPSCEQAFGEEQGKFEMQDLFLANGIEKFHIELEDGSIHTMNIEDLLVQIDKAEEITKEGEK</sequence>
<dbReference type="AlphaFoldDB" id="A0A0M0L6X0"/>
<keyword evidence="2" id="KW-1185">Reference proteome</keyword>
<dbReference type="Proteomes" id="UP000037558">
    <property type="component" value="Unassembled WGS sequence"/>
</dbReference>
<protein>
    <submittedName>
        <fullName evidence="1">Uncharacterized protein</fullName>
    </submittedName>
</protein>
<comment type="caution">
    <text evidence="1">The sequence shown here is derived from an EMBL/GenBank/DDBJ whole genome shotgun (WGS) entry which is preliminary data.</text>
</comment>
<dbReference type="RefSeq" id="WP_053401502.1">
    <property type="nucleotide sequence ID" value="NZ_LILC01000013.1"/>
</dbReference>
<organism evidence="1 2">
    <name type="scientific">Priestia koreensis</name>
    <dbReference type="NCBI Taxonomy" id="284581"/>
    <lineage>
        <taxon>Bacteria</taxon>
        <taxon>Bacillati</taxon>
        <taxon>Bacillota</taxon>
        <taxon>Bacilli</taxon>
        <taxon>Bacillales</taxon>
        <taxon>Bacillaceae</taxon>
        <taxon>Priestia</taxon>
    </lineage>
</organism>
<dbReference type="EMBL" id="LILC01000013">
    <property type="protein sequence ID" value="KOO46413.1"/>
    <property type="molecule type" value="Genomic_DNA"/>
</dbReference>
<dbReference type="PATRIC" id="fig|284581.3.peg.2377"/>
<reference evidence="2" key="1">
    <citation type="submission" date="2015-08" db="EMBL/GenBank/DDBJ databases">
        <title>Fjat-14210 dsm16467.</title>
        <authorList>
            <person name="Liu B."/>
            <person name="Wang J."/>
            <person name="Zhu Y."/>
            <person name="Liu G."/>
            <person name="Chen Q."/>
            <person name="Chen Z."/>
            <person name="Lan J."/>
            <person name="Che J."/>
            <person name="Ge C."/>
            <person name="Shi H."/>
            <person name="Pan Z."/>
            <person name="Liu X."/>
        </authorList>
    </citation>
    <scope>NUCLEOTIDE SEQUENCE [LARGE SCALE GENOMIC DNA]</scope>
    <source>
        <strain evidence="2">DSM 16467</strain>
    </source>
</reference>
<evidence type="ECO:0000313" key="1">
    <source>
        <dbReference type="EMBL" id="KOO46413.1"/>
    </source>
</evidence>
<gene>
    <name evidence="1" type="ORF">AMD01_11320</name>
</gene>
<name>A0A0M0L6X0_9BACI</name>
<evidence type="ECO:0000313" key="2">
    <source>
        <dbReference type="Proteomes" id="UP000037558"/>
    </source>
</evidence>
<proteinExistence type="predicted"/>
<accession>A0A0M0L6X0</accession>